<comment type="caution">
    <text evidence="1">The sequence shown here is derived from an EMBL/GenBank/DDBJ whole genome shotgun (WGS) entry which is preliminary data.</text>
</comment>
<dbReference type="Proteomes" id="UP000610456">
    <property type="component" value="Unassembled WGS sequence"/>
</dbReference>
<organism evidence="1 2">
    <name type="scientific">Salinimicrobium marinum</name>
    <dbReference type="NCBI Taxonomy" id="680283"/>
    <lineage>
        <taxon>Bacteria</taxon>
        <taxon>Pseudomonadati</taxon>
        <taxon>Bacteroidota</taxon>
        <taxon>Flavobacteriia</taxon>
        <taxon>Flavobacteriales</taxon>
        <taxon>Flavobacteriaceae</taxon>
        <taxon>Salinimicrobium</taxon>
    </lineage>
</organism>
<dbReference type="EMBL" id="BMXB01000001">
    <property type="protein sequence ID" value="GHA25581.1"/>
    <property type="molecule type" value="Genomic_DNA"/>
</dbReference>
<protein>
    <submittedName>
        <fullName evidence="1">Uncharacterized protein</fullName>
    </submittedName>
</protein>
<keyword evidence="2" id="KW-1185">Reference proteome</keyword>
<evidence type="ECO:0000313" key="2">
    <source>
        <dbReference type="Proteomes" id="UP000610456"/>
    </source>
</evidence>
<reference evidence="1" key="2">
    <citation type="submission" date="2020-09" db="EMBL/GenBank/DDBJ databases">
        <authorList>
            <person name="Sun Q."/>
            <person name="Kim S."/>
        </authorList>
    </citation>
    <scope>NUCLEOTIDE SEQUENCE</scope>
    <source>
        <strain evidence="1">KCTC 12719</strain>
    </source>
</reference>
<name>A0A918S679_9FLAO</name>
<reference evidence="1" key="1">
    <citation type="journal article" date="2014" name="Int. J. Syst. Evol. Microbiol.">
        <title>Complete genome sequence of Corynebacterium casei LMG S-19264T (=DSM 44701T), isolated from a smear-ripened cheese.</title>
        <authorList>
            <consortium name="US DOE Joint Genome Institute (JGI-PGF)"/>
            <person name="Walter F."/>
            <person name="Albersmeier A."/>
            <person name="Kalinowski J."/>
            <person name="Ruckert C."/>
        </authorList>
    </citation>
    <scope>NUCLEOTIDE SEQUENCE</scope>
    <source>
        <strain evidence="1">KCTC 12719</strain>
    </source>
</reference>
<proteinExistence type="predicted"/>
<accession>A0A918S679</accession>
<gene>
    <name evidence="1" type="ORF">GCM10007103_03520</name>
</gene>
<sequence>MYGDSLFNFKTNVMGKNRPPVGENQHIYENKTDFYIKENYTATTGGPASGRLGKTRYHEKKK</sequence>
<evidence type="ECO:0000313" key="1">
    <source>
        <dbReference type="EMBL" id="GHA25581.1"/>
    </source>
</evidence>
<dbReference type="AlphaFoldDB" id="A0A918S679"/>